<dbReference type="PRINTS" id="PR00069">
    <property type="entry name" value="ALDKETRDTASE"/>
</dbReference>
<reference evidence="9 10" key="1">
    <citation type="journal article" date="2015" name="Int. J. Syst. Evol. Microbiol.">
        <title>Roseomonas oryzae sp. nov., isolated from paddy rhizosphere soil.</title>
        <authorList>
            <person name="Ramaprasad E.V."/>
            <person name="Sasikala Ch."/>
            <person name="Ramana Ch.V."/>
        </authorList>
    </citation>
    <scope>NUCLEOTIDE SEQUENCE [LARGE SCALE GENOMIC DNA]</scope>
    <source>
        <strain evidence="9 10">KCTC 42542</strain>
    </source>
</reference>
<evidence type="ECO:0000256" key="4">
    <source>
        <dbReference type="PIRSR" id="PIRSR000097-1"/>
    </source>
</evidence>
<keyword evidence="3" id="KW-0560">Oxidoreductase</keyword>
<evidence type="ECO:0000256" key="3">
    <source>
        <dbReference type="ARBA" id="ARBA00023002"/>
    </source>
</evidence>
<evidence type="ECO:0000256" key="5">
    <source>
        <dbReference type="PIRSR" id="PIRSR000097-2"/>
    </source>
</evidence>
<evidence type="ECO:0000256" key="1">
    <source>
        <dbReference type="ARBA" id="ARBA00007905"/>
    </source>
</evidence>
<feature type="domain" description="NADP-dependent oxidoreductase" evidence="8">
    <location>
        <begin position="14"/>
        <end position="258"/>
    </location>
</feature>
<organism evidence="9 10">
    <name type="scientific">Teichococcus oryzae</name>
    <dbReference type="NCBI Taxonomy" id="1608942"/>
    <lineage>
        <taxon>Bacteria</taxon>
        <taxon>Pseudomonadati</taxon>
        <taxon>Pseudomonadota</taxon>
        <taxon>Alphaproteobacteria</taxon>
        <taxon>Acetobacterales</taxon>
        <taxon>Roseomonadaceae</taxon>
        <taxon>Roseomonas</taxon>
    </lineage>
</organism>
<dbReference type="PANTHER" id="PTHR43827">
    <property type="entry name" value="2,5-DIKETO-D-GLUCONIC ACID REDUCTASE"/>
    <property type="match status" value="1"/>
</dbReference>
<accession>A0A5B2TEC2</accession>
<evidence type="ECO:0000256" key="2">
    <source>
        <dbReference type="ARBA" id="ARBA00022857"/>
    </source>
</evidence>
<comment type="caution">
    <text evidence="9">The sequence shown here is derived from an EMBL/GenBank/DDBJ whole genome shotgun (WGS) entry which is preliminary data.</text>
</comment>
<feature type="site" description="Lowers pKa of active site Tyr" evidence="6">
    <location>
        <position position="73"/>
    </location>
</feature>
<dbReference type="InterPro" id="IPR036812">
    <property type="entry name" value="NAD(P)_OxRdtase_dom_sf"/>
</dbReference>
<dbReference type="InterPro" id="IPR020471">
    <property type="entry name" value="AKR"/>
</dbReference>
<dbReference type="InterPro" id="IPR018170">
    <property type="entry name" value="Aldo/ket_reductase_CS"/>
</dbReference>
<dbReference type="SUPFAM" id="SSF51430">
    <property type="entry name" value="NAD(P)-linked oxidoreductase"/>
    <property type="match status" value="1"/>
</dbReference>
<dbReference type="PROSITE" id="PS00798">
    <property type="entry name" value="ALDOKETO_REDUCTASE_1"/>
    <property type="match status" value="1"/>
</dbReference>
<dbReference type="Proteomes" id="UP000322110">
    <property type="component" value="Unassembled WGS sequence"/>
</dbReference>
<dbReference type="Gene3D" id="3.20.20.100">
    <property type="entry name" value="NADP-dependent oxidoreductase domain"/>
    <property type="match status" value="1"/>
</dbReference>
<comment type="similarity">
    <text evidence="1">Belongs to the aldo/keto reductase family.</text>
</comment>
<dbReference type="PIRSF" id="PIRSF000097">
    <property type="entry name" value="AKR"/>
    <property type="match status" value="1"/>
</dbReference>
<evidence type="ECO:0000313" key="10">
    <source>
        <dbReference type="Proteomes" id="UP000322110"/>
    </source>
</evidence>
<dbReference type="AlphaFoldDB" id="A0A5B2TEC2"/>
<dbReference type="InterPro" id="IPR023210">
    <property type="entry name" value="NADP_OxRdtase_dom"/>
</dbReference>
<evidence type="ECO:0000256" key="6">
    <source>
        <dbReference type="PIRSR" id="PIRSR000097-3"/>
    </source>
</evidence>
<dbReference type="EMBL" id="VUKA01000006">
    <property type="protein sequence ID" value="KAA2212807.1"/>
    <property type="molecule type" value="Genomic_DNA"/>
</dbReference>
<evidence type="ECO:0000256" key="7">
    <source>
        <dbReference type="SAM" id="MobiDB-lite"/>
    </source>
</evidence>
<proteinExistence type="inferred from homology"/>
<name>A0A5B2TEC2_9PROT</name>
<dbReference type="GO" id="GO:0051596">
    <property type="term" value="P:methylglyoxal catabolic process"/>
    <property type="evidence" value="ECO:0007669"/>
    <property type="project" value="TreeGrafter"/>
</dbReference>
<feature type="active site" description="Proton donor" evidence="4">
    <location>
        <position position="48"/>
    </location>
</feature>
<keyword evidence="2" id="KW-0521">NADP</keyword>
<sequence length="275" mass="29770">MIPLVETSRIAIPKLGLGTWRMTGAEGQAAVESALALGYRHVDTAARYENEDAVGAALAASGLPRDQIFLTSKVWWDSLAPDALRRSLEESLARLATPYLDLFLVHWPAPGMDLPGIVAALHAARDAGLIRRWGVSNFNPGLMRQLEQLGAEPACLQVEYHALLSQRTLLDWCRPRGIALTAYSPLARGKVAEHAVLGEIGARHGAAPLQVALAWLLRQEGVVAIPKAARRQSQQANLDAVRLAAKLTPEDVAAIDGLPKDQRQVQPDFAPDWNG</sequence>
<dbReference type="GO" id="GO:1990002">
    <property type="term" value="F:methylglyoxal reductase (NADPH) (acetol producing) activity"/>
    <property type="evidence" value="ECO:0007669"/>
    <property type="project" value="TreeGrafter"/>
</dbReference>
<keyword evidence="10" id="KW-1185">Reference proteome</keyword>
<feature type="region of interest" description="Disordered" evidence="7">
    <location>
        <begin position="256"/>
        <end position="275"/>
    </location>
</feature>
<protein>
    <submittedName>
        <fullName evidence="9">Aldo/keto reductase</fullName>
    </submittedName>
</protein>
<evidence type="ECO:0000259" key="8">
    <source>
        <dbReference type="Pfam" id="PF00248"/>
    </source>
</evidence>
<gene>
    <name evidence="9" type="ORF">F0Q34_13420</name>
</gene>
<dbReference type="Pfam" id="PF00248">
    <property type="entry name" value="Aldo_ket_red"/>
    <property type="match status" value="1"/>
</dbReference>
<dbReference type="PANTHER" id="PTHR43827:SF3">
    <property type="entry name" value="NADP-DEPENDENT OXIDOREDUCTASE DOMAIN-CONTAINING PROTEIN"/>
    <property type="match status" value="1"/>
</dbReference>
<evidence type="ECO:0000313" key="9">
    <source>
        <dbReference type="EMBL" id="KAA2212807.1"/>
    </source>
</evidence>
<dbReference type="OrthoDB" id="9768793at2"/>
<feature type="binding site" evidence="5">
    <location>
        <position position="106"/>
    </location>
    <ligand>
        <name>substrate</name>
    </ligand>
</feature>